<keyword evidence="2" id="KW-1185">Reference proteome</keyword>
<dbReference type="InterPro" id="IPR024227">
    <property type="entry name" value="DUF3795"/>
</dbReference>
<evidence type="ECO:0000313" key="2">
    <source>
        <dbReference type="Proteomes" id="UP000663802"/>
    </source>
</evidence>
<gene>
    <name evidence="1" type="ORF">CSC2_03420</name>
</gene>
<name>A0ABQ1E503_9CLOT</name>
<accession>A0ABQ1E503</accession>
<dbReference type="Proteomes" id="UP000663802">
    <property type="component" value="Unassembled WGS sequence"/>
</dbReference>
<evidence type="ECO:0008006" key="3">
    <source>
        <dbReference type="Google" id="ProtNLM"/>
    </source>
</evidence>
<organism evidence="1 2">
    <name type="scientific">Clostridium zeae</name>
    <dbReference type="NCBI Taxonomy" id="2759022"/>
    <lineage>
        <taxon>Bacteria</taxon>
        <taxon>Bacillati</taxon>
        <taxon>Bacillota</taxon>
        <taxon>Clostridia</taxon>
        <taxon>Eubacteriales</taxon>
        <taxon>Clostridiaceae</taxon>
        <taxon>Clostridium</taxon>
    </lineage>
</organism>
<evidence type="ECO:0000313" key="1">
    <source>
        <dbReference type="EMBL" id="GFZ29816.1"/>
    </source>
</evidence>
<proteinExistence type="predicted"/>
<dbReference type="RefSeq" id="WP_206867826.1">
    <property type="nucleotide sequence ID" value="NZ_BMBA01000001.1"/>
</dbReference>
<dbReference type="Pfam" id="PF12675">
    <property type="entry name" value="DUF3795"/>
    <property type="match status" value="1"/>
</dbReference>
<sequence length="100" mass="11210">MEQNLVGRCGTYCATCDWKEKMNCPGCQSCHGKPFWGECAVANCSIEKGHCHCGHCSKLPCDKLQAAFDNEEHGDNGERLINLKNWAEGKETYLKVRTLE</sequence>
<comment type="caution">
    <text evidence="1">The sequence shown here is derived from an EMBL/GenBank/DDBJ whole genome shotgun (WGS) entry which is preliminary data.</text>
</comment>
<protein>
    <recommendedName>
        <fullName evidence="3">DUF3795 domain-containing protein</fullName>
    </recommendedName>
</protein>
<dbReference type="EMBL" id="BMBA01000001">
    <property type="protein sequence ID" value="GFZ29816.1"/>
    <property type="molecule type" value="Genomic_DNA"/>
</dbReference>
<reference evidence="1 2" key="1">
    <citation type="journal article" date="2021" name="Int. J. Syst. Evol. Microbiol.">
        <title>Clostridium zeae sp. nov., isolated from corn silage.</title>
        <authorList>
            <person name="Kobayashi H."/>
            <person name="Tanizawa Y."/>
            <person name="Yagura M."/>
            <person name="Sakamoto M."/>
            <person name="Ohkuma M."/>
            <person name="Tohno M."/>
        </authorList>
    </citation>
    <scope>NUCLEOTIDE SEQUENCE [LARGE SCALE GENOMIC DNA]</scope>
    <source>
        <strain evidence="1 2">CSC2</strain>
    </source>
</reference>